<proteinExistence type="predicted"/>
<sequence length="288" mass="31595">MASLPRRIQPPSQGRVRAFRSRTGTVSATLVGVEVHLASWWAQFLEHSDRFDRAYLVEGLGDLVTPHISAPLLRREVQLATDTVVGYLERPANEERAERARDAVERLGETLQRIEERSAGAAIAIDQAAIMLTALRGDYGEAAAKAERLVGSVKLRRLFVTALRLERFDIPMTLRLLEGGQSPGEAVRSGHLLGRYSWWPSWLLRIVTERALAGKLDEETVEALDTCAYAELSPIQANLARKLLTSGDQRLINTAAERLASLGEADAAARLREGDIAAVALAARLTSL</sequence>
<protein>
    <submittedName>
        <fullName evidence="1">Uncharacterized protein</fullName>
    </submittedName>
</protein>
<evidence type="ECO:0000313" key="1">
    <source>
        <dbReference type="EMBL" id="ROP34146.1"/>
    </source>
</evidence>
<reference evidence="1 2" key="1">
    <citation type="submission" date="2018-11" db="EMBL/GenBank/DDBJ databases">
        <title>Sequencing the genomes of 1000 actinobacteria strains.</title>
        <authorList>
            <person name="Klenk H.-P."/>
        </authorList>
    </citation>
    <scope>NUCLEOTIDE SEQUENCE [LARGE SCALE GENOMIC DNA]</scope>
    <source>
        <strain evidence="1 2">DSM 43634</strain>
    </source>
</reference>
<gene>
    <name evidence="1" type="ORF">EDD30_7218</name>
</gene>
<organism evidence="1 2">
    <name type="scientific">Couchioplanes caeruleus</name>
    <dbReference type="NCBI Taxonomy" id="56438"/>
    <lineage>
        <taxon>Bacteria</taxon>
        <taxon>Bacillati</taxon>
        <taxon>Actinomycetota</taxon>
        <taxon>Actinomycetes</taxon>
        <taxon>Micromonosporales</taxon>
        <taxon>Micromonosporaceae</taxon>
        <taxon>Couchioplanes</taxon>
    </lineage>
</organism>
<dbReference type="Proteomes" id="UP000271683">
    <property type="component" value="Unassembled WGS sequence"/>
</dbReference>
<name>A0A3N1GVK3_9ACTN</name>
<comment type="caution">
    <text evidence="1">The sequence shown here is derived from an EMBL/GenBank/DDBJ whole genome shotgun (WGS) entry which is preliminary data.</text>
</comment>
<dbReference type="AlphaFoldDB" id="A0A3N1GVK3"/>
<dbReference type="EMBL" id="RJKL01000001">
    <property type="protein sequence ID" value="ROP34146.1"/>
    <property type="molecule type" value="Genomic_DNA"/>
</dbReference>
<accession>A0A3N1GVK3</accession>
<evidence type="ECO:0000313" key="2">
    <source>
        <dbReference type="Proteomes" id="UP000271683"/>
    </source>
</evidence>